<evidence type="ECO:0000256" key="9">
    <source>
        <dbReference type="RuleBase" id="RU000461"/>
    </source>
</evidence>
<evidence type="ECO:0000313" key="12">
    <source>
        <dbReference type="EMBL" id="JAG34248.1"/>
    </source>
</evidence>
<keyword evidence="11" id="KW-0812">Transmembrane</keyword>
<dbReference type="PANTHER" id="PTHR24291:SF106">
    <property type="entry name" value="CYTOCHROME P450 4G1-RELATED"/>
    <property type="match status" value="1"/>
</dbReference>
<dbReference type="AlphaFoldDB" id="A0A0A9YT33"/>
<dbReference type="InterPro" id="IPR001128">
    <property type="entry name" value="Cyt_P450"/>
</dbReference>
<keyword evidence="3 8" id="KW-0349">Heme</keyword>
<evidence type="ECO:0000256" key="6">
    <source>
        <dbReference type="ARBA" id="ARBA00023004"/>
    </source>
</evidence>
<dbReference type="InterPro" id="IPR050196">
    <property type="entry name" value="Cytochrome_P450_Monoox"/>
</dbReference>
<evidence type="ECO:0000256" key="10">
    <source>
        <dbReference type="SAM" id="MobiDB-lite"/>
    </source>
</evidence>
<keyword evidence="11" id="KW-0472">Membrane</keyword>
<reference evidence="12" key="2">
    <citation type="submission" date="2014-07" db="EMBL/GenBank/DDBJ databases">
        <authorList>
            <person name="Hull J."/>
        </authorList>
    </citation>
    <scope>NUCLEOTIDE SEQUENCE</scope>
</reference>
<dbReference type="InterPro" id="IPR036396">
    <property type="entry name" value="Cyt_P450_sf"/>
</dbReference>
<keyword evidence="4 8" id="KW-0479">Metal-binding</keyword>
<feature type="transmembrane region" description="Helical" evidence="11">
    <location>
        <begin position="6"/>
        <end position="24"/>
    </location>
</feature>
<dbReference type="PANTHER" id="PTHR24291">
    <property type="entry name" value="CYTOCHROME P450 FAMILY 4"/>
    <property type="match status" value="1"/>
</dbReference>
<dbReference type="InterPro" id="IPR002401">
    <property type="entry name" value="Cyt_P450_E_grp-I"/>
</dbReference>
<evidence type="ECO:0000256" key="8">
    <source>
        <dbReference type="PIRSR" id="PIRSR602401-1"/>
    </source>
</evidence>
<evidence type="ECO:0000256" key="5">
    <source>
        <dbReference type="ARBA" id="ARBA00023002"/>
    </source>
</evidence>
<feature type="region of interest" description="Disordered" evidence="10">
    <location>
        <begin position="274"/>
        <end position="297"/>
    </location>
</feature>
<dbReference type="CDD" id="cd20628">
    <property type="entry name" value="CYP4"/>
    <property type="match status" value="1"/>
</dbReference>
<dbReference type="GO" id="GO:0020037">
    <property type="term" value="F:heme binding"/>
    <property type="evidence" value="ECO:0007669"/>
    <property type="project" value="InterPro"/>
</dbReference>
<dbReference type="GO" id="GO:0004497">
    <property type="term" value="F:monooxygenase activity"/>
    <property type="evidence" value="ECO:0007669"/>
    <property type="project" value="UniProtKB-KW"/>
</dbReference>
<name>A0A0A9YT33_LYGHE</name>
<dbReference type="PROSITE" id="PS00086">
    <property type="entry name" value="CYTOCHROME_P450"/>
    <property type="match status" value="1"/>
</dbReference>
<accession>A0A0A9YT33</accession>
<evidence type="ECO:0000256" key="1">
    <source>
        <dbReference type="ARBA" id="ARBA00001971"/>
    </source>
</evidence>
<dbReference type="GO" id="GO:0016705">
    <property type="term" value="F:oxidoreductase activity, acting on paired donors, with incorporation or reduction of molecular oxygen"/>
    <property type="evidence" value="ECO:0007669"/>
    <property type="project" value="InterPro"/>
</dbReference>
<evidence type="ECO:0000256" key="2">
    <source>
        <dbReference type="ARBA" id="ARBA00010617"/>
    </source>
</evidence>
<keyword evidence="5 9" id="KW-0560">Oxidoreductase</keyword>
<gene>
    <name evidence="12" type="primary">Cyp4g15_0</name>
    <name evidence="12" type="ORF">CM83_73037</name>
</gene>
<proteinExistence type="inferred from homology"/>
<evidence type="ECO:0000256" key="11">
    <source>
        <dbReference type="SAM" id="Phobius"/>
    </source>
</evidence>
<dbReference type="GO" id="GO:0005506">
    <property type="term" value="F:iron ion binding"/>
    <property type="evidence" value="ECO:0007669"/>
    <property type="project" value="InterPro"/>
</dbReference>
<evidence type="ECO:0000256" key="7">
    <source>
        <dbReference type="ARBA" id="ARBA00023033"/>
    </source>
</evidence>
<dbReference type="SUPFAM" id="SSF48264">
    <property type="entry name" value="Cytochrome P450"/>
    <property type="match status" value="1"/>
</dbReference>
<feature type="binding site" description="axial binding residue" evidence="8">
    <location>
        <position position="474"/>
    </location>
    <ligand>
        <name>heme</name>
        <dbReference type="ChEBI" id="CHEBI:30413"/>
    </ligand>
    <ligandPart>
        <name>Fe</name>
        <dbReference type="ChEBI" id="CHEBI:18248"/>
    </ligandPart>
</feature>
<dbReference type="PRINTS" id="PR00463">
    <property type="entry name" value="EP450I"/>
</dbReference>
<organism evidence="12">
    <name type="scientific">Lygus hesperus</name>
    <name type="common">Western plant bug</name>
    <dbReference type="NCBI Taxonomy" id="30085"/>
    <lineage>
        <taxon>Eukaryota</taxon>
        <taxon>Metazoa</taxon>
        <taxon>Ecdysozoa</taxon>
        <taxon>Arthropoda</taxon>
        <taxon>Hexapoda</taxon>
        <taxon>Insecta</taxon>
        <taxon>Pterygota</taxon>
        <taxon>Neoptera</taxon>
        <taxon>Paraneoptera</taxon>
        <taxon>Hemiptera</taxon>
        <taxon>Heteroptera</taxon>
        <taxon>Panheteroptera</taxon>
        <taxon>Cimicomorpha</taxon>
        <taxon>Miridae</taxon>
        <taxon>Mirini</taxon>
        <taxon>Lygus</taxon>
    </lineage>
</organism>
<sequence length="529" mass="60636">MEVSAFSIIVAAPILVYIAYRLFYWRFFRLASQWPGPKSYPIVGNAIDLLGPSDRIFDTLVTHLADFEDLGRLWIGPRFLAFLFHPDDVEMVLNSNDFLDKSVEYDFLRPWIGNGLLTSTGNVWRAHRRAIAPTFYASVLKDYMRKFNENAQGLVSELDRHTGAPLDIHDHMSVTITRTLLETAMGVDIEPKEKHLLHGYVSSVKELSNIIHYRHTKAWLRSDLVFSFSKYASSHKSLLNSIHKYTMDVLLKKKAEVQINNGCSNMKQIANRKIPNGEKDDIKASNGREPNKTEISGTEQRKLPFLESLIQKALVGDTFTLKDVHEQIDTFMFEGHDTASAATSMLLCSLASKPEIQEKCYDELQWVLGGTYRELTLEDLNEMKYLDRCLLEAMRLYPPVPVMARKVHKDVKLVSRDLTIPSGSTVIVTTYALQRRADVFPNPDEFDPDHFLPERIADRHHYAYIPFSAGPRVCVGKKFAMLEMKTILATVLWNFKITQIVAEEEWTFSADLILKRRDGYKIGLVRRQK</sequence>
<dbReference type="Gene3D" id="1.10.630.10">
    <property type="entry name" value="Cytochrome P450"/>
    <property type="match status" value="1"/>
</dbReference>
<evidence type="ECO:0000256" key="4">
    <source>
        <dbReference type="ARBA" id="ARBA00022723"/>
    </source>
</evidence>
<comment type="cofactor">
    <cofactor evidence="1 8">
        <name>heme</name>
        <dbReference type="ChEBI" id="CHEBI:30413"/>
    </cofactor>
</comment>
<dbReference type="Pfam" id="PF00067">
    <property type="entry name" value="p450"/>
    <property type="match status" value="1"/>
</dbReference>
<dbReference type="PRINTS" id="PR00385">
    <property type="entry name" value="P450"/>
</dbReference>
<keyword evidence="7 9" id="KW-0503">Monooxygenase</keyword>
<protein>
    <submittedName>
        <fullName evidence="12">Cytochrome P450 4g15</fullName>
    </submittedName>
</protein>
<reference evidence="12" key="1">
    <citation type="journal article" date="2014" name="PLoS ONE">
        <title>Transcriptome-Based Identification of ABC Transporters in the Western Tarnished Plant Bug Lygus hesperus.</title>
        <authorList>
            <person name="Hull J.J."/>
            <person name="Chaney K."/>
            <person name="Geib S.M."/>
            <person name="Fabrick J.A."/>
            <person name="Brent C.S."/>
            <person name="Walsh D."/>
            <person name="Lavine L.C."/>
        </authorList>
    </citation>
    <scope>NUCLEOTIDE SEQUENCE</scope>
</reference>
<comment type="similarity">
    <text evidence="2 9">Belongs to the cytochrome P450 family.</text>
</comment>
<keyword evidence="11" id="KW-1133">Transmembrane helix</keyword>
<keyword evidence="6 8" id="KW-0408">Iron</keyword>
<dbReference type="InterPro" id="IPR017972">
    <property type="entry name" value="Cyt_P450_CS"/>
</dbReference>
<dbReference type="EMBL" id="GBHO01009356">
    <property type="protein sequence ID" value="JAG34248.1"/>
    <property type="molecule type" value="Transcribed_RNA"/>
</dbReference>
<evidence type="ECO:0000256" key="3">
    <source>
        <dbReference type="ARBA" id="ARBA00022617"/>
    </source>
</evidence>